<gene>
    <name evidence="7" type="ORF">BJP25_10055</name>
</gene>
<feature type="transmembrane region" description="Helical" evidence="5">
    <location>
        <begin position="6"/>
        <end position="24"/>
    </location>
</feature>
<dbReference type="Proteomes" id="UP000186040">
    <property type="component" value="Unassembled WGS sequence"/>
</dbReference>
<protein>
    <recommendedName>
        <fullName evidence="6">Methylamine utilisation protein MauE domain-containing protein</fullName>
    </recommendedName>
</protein>
<dbReference type="AlphaFoldDB" id="A0A1Q9LRK7"/>
<dbReference type="InterPro" id="IPR009908">
    <property type="entry name" value="Methylamine_util_MauE"/>
</dbReference>
<name>A0A1Q9LRK7_9PSEU</name>
<evidence type="ECO:0000313" key="8">
    <source>
        <dbReference type="Proteomes" id="UP000186040"/>
    </source>
</evidence>
<organism evidence="7 8">
    <name type="scientific">Actinokineospora bangkokensis</name>
    <dbReference type="NCBI Taxonomy" id="1193682"/>
    <lineage>
        <taxon>Bacteria</taxon>
        <taxon>Bacillati</taxon>
        <taxon>Actinomycetota</taxon>
        <taxon>Actinomycetes</taxon>
        <taxon>Pseudonocardiales</taxon>
        <taxon>Pseudonocardiaceae</taxon>
        <taxon>Actinokineospora</taxon>
    </lineage>
</organism>
<comment type="caution">
    <text evidence="7">The sequence shown here is derived from an EMBL/GenBank/DDBJ whole genome shotgun (WGS) entry which is preliminary data.</text>
</comment>
<evidence type="ECO:0000256" key="1">
    <source>
        <dbReference type="ARBA" id="ARBA00004141"/>
    </source>
</evidence>
<evidence type="ECO:0000256" key="2">
    <source>
        <dbReference type="ARBA" id="ARBA00022692"/>
    </source>
</evidence>
<evidence type="ECO:0000256" key="4">
    <source>
        <dbReference type="ARBA" id="ARBA00023136"/>
    </source>
</evidence>
<feature type="transmembrane region" description="Helical" evidence="5">
    <location>
        <begin position="45"/>
        <end position="65"/>
    </location>
</feature>
<dbReference type="EMBL" id="MKQR01000007">
    <property type="protein sequence ID" value="OLR94687.1"/>
    <property type="molecule type" value="Genomic_DNA"/>
</dbReference>
<evidence type="ECO:0000256" key="3">
    <source>
        <dbReference type="ARBA" id="ARBA00022989"/>
    </source>
</evidence>
<dbReference type="STRING" id="1193682.BJP25_10055"/>
<keyword evidence="4 5" id="KW-0472">Membrane</keyword>
<evidence type="ECO:0000313" key="7">
    <source>
        <dbReference type="EMBL" id="OLR94687.1"/>
    </source>
</evidence>
<evidence type="ECO:0000256" key="5">
    <source>
        <dbReference type="SAM" id="Phobius"/>
    </source>
</evidence>
<feature type="transmembrane region" description="Helical" evidence="5">
    <location>
        <begin position="71"/>
        <end position="89"/>
    </location>
</feature>
<dbReference type="GO" id="GO:0016020">
    <property type="term" value="C:membrane"/>
    <property type="evidence" value="ECO:0007669"/>
    <property type="project" value="UniProtKB-SubCell"/>
</dbReference>
<accession>A0A1Q9LRK7</accession>
<comment type="subcellular location">
    <subcellularLocation>
        <location evidence="1">Membrane</location>
        <topology evidence="1">Multi-pass membrane protein</topology>
    </subcellularLocation>
</comment>
<evidence type="ECO:0000259" key="6">
    <source>
        <dbReference type="Pfam" id="PF07291"/>
    </source>
</evidence>
<proteinExistence type="predicted"/>
<keyword evidence="3 5" id="KW-1133">Transmembrane helix</keyword>
<dbReference type="GO" id="GO:0030416">
    <property type="term" value="P:methylamine metabolic process"/>
    <property type="evidence" value="ECO:0007669"/>
    <property type="project" value="InterPro"/>
</dbReference>
<keyword evidence="8" id="KW-1185">Reference proteome</keyword>
<keyword evidence="2 5" id="KW-0812">Transmembrane</keyword>
<sequence length="268" mass="27684">MLGTGPAVALAAVLAWAAGFKLLSRGAATTARRSALRVLVGEGRVLPAYRAVGAAEALVALALLVPAARPVGGVAAAVLAVGMLAYLGYARSAAPESSCGCLSEKVAPVGARQFARAGLMAVVGAAAVPQGAFAALPALVLLLAVVALSPELDGWWLLPLRRLRVRLSHPLARRTTFEVPVDSSVAQLLRSDAYRSVAGLVRSDLLDSWDEGEWRILTYGARRVDGTPATAVFAVPLYRYEPEDVRVALVDDAEAAPAAVSAADTVVA</sequence>
<reference evidence="7 8" key="1">
    <citation type="submission" date="2016-10" db="EMBL/GenBank/DDBJ databases">
        <title>The Draft Genome Sequence of Actinokineospora bangkokensis 44EHWT reveals the biosynthetic pathway of antifungal compounds Thailandins with unusual extender unit butylmalonyl-CoA.</title>
        <authorList>
            <person name="Greule A."/>
            <person name="Intra B."/>
            <person name="Flemming S."/>
            <person name="Rommel M.G."/>
            <person name="Panbangred W."/>
            <person name="Bechthold A."/>
        </authorList>
    </citation>
    <scope>NUCLEOTIDE SEQUENCE [LARGE SCALE GENOMIC DNA]</scope>
    <source>
        <strain evidence="7 8">44EHW</strain>
    </source>
</reference>
<feature type="domain" description="Methylamine utilisation protein MauE" evidence="6">
    <location>
        <begin position="6"/>
        <end position="127"/>
    </location>
</feature>
<dbReference type="Pfam" id="PF07291">
    <property type="entry name" value="MauE"/>
    <property type="match status" value="1"/>
</dbReference>